<accession>A0A8T0HXV5</accession>
<protein>
    <submittedName>
        <fullName evidence="1">Uncharacterized protein</fullName>
    </submittedName>
</protein>
<sequence>MPHRSDEGSLFLRSILPNCLPAKLKINFFLVAPLVYNWLFEFGSSPTDYSSSFPYFALSSMRGSPLKAGELTTNSRICIRLLLSGLFHQHNSYNQYLAQPFCDSSLHCLRSNRDKFPRLLSSFEDG</sequence>
<dbReference type="AlphaFoldDB" id="A0A8T0HXV5"/>
<name>A0A8T0HXV5_CERPU</name>
<gene>
    <name evidence="1" type="ORF">KC19_5G044500</name>
</gene>
<reference evidence="1" key="1">
    <citation type="submission" date="2020-06" db="EMBL/GenBank/DDBJ databases">
        <title>WGS assembly of Ceratodon purpureus strain R40.</title>
        <authorList>
            <person name="Carey S.B."/>
            <person name="Jenkins J."/>
            <person name="Shu S."/>
            <person name="Lovell J.T."/>
            <person name="Sreedasyam A."/>
            <person name="Maumus F."/>
            <person name="Tiley G.P."/>
            <person name="Fernandez-Pozo N."/>
            <person name="Barry K."/>
            <person name="Chen C."/>
            <person name="Wang M."/>
            <person name="Lipzen A."/>
            <person name="Daum C."/>
            <person name="Saski C.A."/>
            <person name="Payton A.C."/>
            <person name="Mcbreen J.C."/>
            <person name="Conrad R.E."/>
            <person name="Kollar L.M."/>
            <person name="Olsson S."/>
            <person name="Huttunen S."/>
            <person name="Landis J.B."/>
            <person name="Wickett N.J."/>
            <person name="Johnson M.G."/>
            <person name="Rensing S.A."/>
            <person name="Grimwood J."/>
            <person name="Schmutz J."/>
            <person name="Mcdaniel S.F."/>
        </authorList>
    </citation>
    <scope>NUCLEOTIDE SEQUENCE</scope>
    <source>
        <strain evidence="1">R40</strain>
    </source>
</reference>
<comment type="caution">
    <text evidence="1">The sequence shown here is derived from an EMBL/GenBank/DDBJ whole genome shotgun (WGS) entry which is preliminary data.</text>
</comment>
<proteinExistence type="predicted"/>
<evidence type="ECO:0000313" key="1">
    <source>
        <dbReference type="EMBL" id="KAG0575970.1"/>
    </source>
</evidence>
<keyword evidence="2" id="KW-1185">Reference proteome</keyword>
<dbReference type="EMBL" id="CM026425">
    <property type="protein sequence ID" value="KAG0575970.1"/>
    <property type="molecule type" value="Genomic_DNA"/>
</dbReference>
<evidence type="ECO:0000313" key="2">
    <source>
        <dbReference type="Proteomes" id="UP000822688"/>
    </source>
</evidence>
<organism evidence="1 2">
    <name type="scientific">Ceratodon purpureus</name>
    <name type="common">Fire moss</name>
    <name type="synonym">Dicranum purpureum</name>
    <dbReference type="NCBI Taxonomy" id="3225"/>
    <lineage>
        <taxon>Eukaryota</taxon>
        <taxon>Viridiplantae</taxon>
        <taxon>Streptophyta</taxon>
        <taxon>Embryophyta</taxon>
        <taxon>Bryophyta</taxon>
        <taxon>Bryophytina</taxon>
        <taxon>Bryopsida</taxon>
        <taxon>Dicranidae</taxon>
        <taxon>Pseudoditrichales</taxon>
        <taxon>Ditrichaceae</taxon>
        <taxon>Ceratodon</taxon>
    </lineage>
</organism>
<dbReference type="Proteomes" id="UP000822688">
    <property type="component" value="Chromosome 5"/>
</dbReference>